<feature type="transmembrane region" description="Helical" evidence="7">
    <location>
        <begin position="93"/>
        <end position="117"/>
    </location>
</feature>
<evidence type="ECO:0000256" key="7">
    <source>
        <dbReference type="SAM" id="Phobius"/>
    </source>
</evidence>
<reference evidence="9" key="1">
    <citation type="submission" date="2018-05" db="EMBL/GenBank/DDBJ databases">
        <authorList>
            <person name="Lanie J.A."/>
            <person name="Ng W.-L."/>
            <person name="Kazmierczak K.M."/>
            <person name="Andrzejewski T.M."/>
            <person name="Davidsen T.M."/>
            <person name="Wayne K.J."/>
            <person name="Tettelin H."/>
            <person name="Glass J.I."/>
            <person name="Rusch D."/>
            <person name="Podicherti R."/>
            <person name="Tsui H.-C.T."/>
            <person name="Winkler M.E."/>
        </authorList>
    </citation>
    <scope>NUCLEOTIDE SEQUENCE</scope>
</reference>
<keyword evidence="4 7" id="KW-0812">Transmembrane</keyword>
<keyword evidence="6 7" id="KW-0472">Membrane</keyword>
<evidence type="ECO:0000313" key="9">
    <source>
        <dbReference type="EMBL" id="SVA21404.1"/>
    </source>
</evidence>
<dbReference type="InterPro" id="IPR000515">
    <property type="entry name" value="MetI-like"/>
</dbReference>
<evidence type="ECO:0000256" key="5">
    <source>
        <dbReference type="ARBA" id="ARBA00022989"/>
    </source>
</evidence>
<sequence length="140" mass="14789">MPETELRSPLRELLSELTPTVIICSLILLGFIVVVIFAPLIAPYGEGEILTNDSFALQGSEGKVQPGSTLLLGSDFLGRDILSRLIYGARVTLSVALAISLLAFLLGSTIGFVAATIRGTGDAILSRIVDALISFPSIMI</sequence>
<dbReference type="EMBL" id="UINC01005450">
    <property type="protein sequence ID" value="SVA21404.1"/>
    <property type="molecule type" value="Genomic_DNA"/>
</dbReference>
<comment type="subcellular location">
    <subcellularLocation>
        <location evidence="1">Cell membrane</location>
        <topology evidence="1">Multi-pass membrane protein</topology>
    </subcellularLocation>
</comment>
<evidence type="ECO:0000256" key="2">
    <source>
        <dbReference type="ARBA" id="ARBA00022448"/>
    </source>
</evidence>
<protein>
    <recommendedName>
        <fullName evidence="8">ABC transmembrane type-1 domain-containing protein</fullName>
    </recommendedName>
</protein>
<accession>A0A381U011</accession>
<dbReference type="PROSITE" id="PS50928">
    <property type="entry name" value="ABC_TM1"/>
    <property type="match status" value="1"/>
</dbReference>
<gene>
    <name evidence="9" type="ORF">METZ01_LOCUS74258</name>
</gene>
<feature type="transmembrane region" description="Helical" evidence="7">
    <location>
        <begin position="21"/>
        <end position="42"/>
    </location>
</feature>
<keyword evidence="5 7" id="KW-1133">Transmembrane helix</keyword>
<feature type="domain" description="ABC transmembrane type-1" evidence="8">
    <location>
        <begin position="89"/>
        <end position="140"/>
    </location>
</feature>
<dbReference type="PANTHER" id="PTHR43386:SF1">
    <property type="entry name" value="D,D-DIPEPTIDE TRANSPORT SYSTEM PERMEASE PROTEIN DDPC-RELATED"/>
    <property type="match status" value="1"/>
</dbReference>
<evidence type="ECO:0000256" key="6">
    <source>
        <dbReference type="ARBA" id="ARBA00023136"/>
    </source>
</evidence>
<keyword evidence="2" id="KW-0813">Transport</keyword>
<dbReference type="PANTHER" id="PTHR43386">
    <property type="entry name" value="OLIGOPEPTIDE TRANSPORT SYSTEM PERMEASE PROTEIN APPC"/>
    <property type="match status" value="1"/>
</dbReference>
<evidence type="ECO:0000259" key="8">
    <source>
        <dbReference type="PROSITE" id="PS50928"/>
    </source>
</evidence>
<evidence type="ECO:0000256" key="4">
    <source>
        <dbReference type="ARBA" id="ARBA00022692"/>
    </source>
</evidence>
<dbReference type="InterPro" id="IPR050366">
    <property type="entry name" value="BP-dependent_transpt_permease"/>
</dbReference>
<feature type="non-terminal residue" evidence="9">
    <location>
        <position position="140"/>
    </location>
</feature>
<dbReference type="InterPro" id="IPR035906">
    <property type="entry name" value="MetI-like_sf"/>
</dbReference>
<dbReference type="GO" id="GO:0005886">
    <property type="term" value="C:plasma membrane"/>
    <property type="evidence" value="ECO:0007669"/>
    <property type="project" value="UniProtKB-SubCell"/>
</dbReference>
<name>A0A381U011_9ZZZZ</name>
<proteinExistence type="predicted"/>
<evidence type="ECO:0000256" key="3">
    <source>
        <dbReference type="ARBA" id="ARBA00022475"/>
    </source>
</evidence>
<dbReference type="AlphaFoldDB" id="A0A381U011"/>
<evidence type="ECO:0000256" key="1">
    <source>
        <dbReference type="ARBA" id="ARBA00004651"/>
    </source>
</evidence>
<dbReference type="SUPFAM" id="SSF161098">
    <property type="entry name" value="MetI-like"/>
    <property type="match status" value="1"/>
</dbReference>
<keyword evidence="3" id="KW-1003">Cell membrane</keyword>
<organism evidence="9">
    <name type="scientific">marine metagenome</name>
    <dbReference type="NCBI Taxonomy" id="408172"/>
    <lineage>
        <taxon>unclassified sequences</taxon>
        <taxon>metagenomes</taxon>
        <taxon>ecological metagenomes</taxon>
    </lineage>
</organism>
<dbReference type="GO" id="GO:0055085">
    <property type="term" value="P:transmembrane transport"/>
    <property type="evidence" value="ECO:0007669"/>
    <property type="project" value="InterPro"/>
</dbReference>